<gene>
    <name evidence="1" type="ORF">WH47_04891</name>
</gene>
<dbReference type="AlphaFoldDB" id="A0A0L7QVV5"/>
<evidence type="ECO:0000313" key="2">
    <source>
        <dbReference type="Proteomes" id="UP000053825"/>
    </source>
</evidence>
<accession>A0A0L7QVV5</accession>
<dbReference type="EMBL" id="KQ414725">
    <property type="protein sequence ID" value="KOC62679.1"/>
    <property type="molecule type" value="Genomic_DNA"/>
</dbReference>
<keyword evidence="2" id="KW-1185">Reference proteome</keyword>
<reference evidence="1 2" key="1">
    <citation type="submission" date="2015-07" db="EMBL/GenBank/DDBJ databases">
        <title>The genome of Habropoda laboriosa.</title>
        <authorList>
            <person name="Pan H."/>
            <person name="Kapheim K."/>
        </authorList>
    </citation>
    <scope>NUCLEOTIDE SEQUENCE [LARGE SCALE GENOMIC DNA]</scope>
    <source>
        <strain evidence="1">0110345459</strain>
    </source>
</reference>
<proteinExistence type="predicted"/>
<sequence>MQVFHLELKLKVPNPDSNKNSNLTFSIAFQLSETELRKSFGKIQGLQHSPSFLTPTLLVITIIHRHSSPRIHHRSSHQHCP</sequence>
<evidence type="ECO:0000313" key="1">
    <source>
        <dbReference type="EMBL" id="KOC62679.1"/>
    </source>
</evidence>
<dbReference type="Proteomes" id="UP000053825">
    <property type="component" value="Unassembled WGS sequence"/>
</dbReference>
<organism evidence="1 2">
    <name type="scientific">Habropoda laboriosa</name>
    <dbReference type="NCBI Taxonomy" id="597456"/>
    <lineage>
        <taxon>Eukaryota</taxon>
        <taxon>Metazoa</taxon>
        <taxon>Ecdysozoa</taxon>
        <taxon>Arthropoda</taxon>
        <taxon>Hexapoda</taxon>
        <taxon>Insecta</taxon>
        <taxon>Pterygota</taxon>
        <taxon>Neoptera</taxon>
        <taxon>Endopterygota</taxon>
        <taxon>Hymenoptera</taxon>
        <taxon>Apocrita</taxon>
        <taxon>Aculeata</taxon>
        <taxon>Apoidea</taxon>
        <taxon>Anthophila</taxon>
        <taxon>Apidae</taxon>
        <taxon>Habropoda</taxon>
    </lineage>
</organism>
<name>A0A0L7QVV5_9HYME</name>
<protein>
    <submittedName>
        <fullName evidence="1">Uncharacterized protein</fullName>
    </submittedName>
</protein>